<sequence>MKIFLKKSNFIIGDSCSGKTFLYKKIKINKIDLDYFIKYKLISFKHELYFRIIEKILLKILKNKYNFLIILGGGAVYKFFVFNILFYKYNSIINQIKNLINDFNNRPTLKNLKYLKIRFCIRKKMYIKIANFYLLKCLKCNIEKIL</sequence>
<proteinExistence type="predicted"/>
<dbReference type="RefSeq" id="WP_020915744.1">
    <property type="nucleotide sequence ID" value="NZ_CP012411.1"/>
</dbReference>
<gene>
    <name evidence="2" type="ORF">FK493_00140</name>
</gene>
<accession>A0AAE7G406</accession>
<reference evidence="2 3" key="1">
    <citation type="submission" date="2019-06" db="EMBL/GenBank/DDBJ databases">
        <authorList>
            <person name="Petrone J.R."/>
            <person name="Munoz-Beristain A."/>
            <person name="Russell J.T."/>
            <person name="Rios-Glusberger P."/>
            <person name="Triplett E.W."/>
        </authorList>
    </citation>
    <scope>NUCLEOTIDE SEQUENCE [LARGE SCALE GENOMIC DNA]</scope>
    <source>
        <strain evidence="2">JRPAMB4</strain>
    </source>
</reference>
<dbReference type="EMBL" id="CP041245">
    <property type="protein sequence ID" value="QLK14000.1"/>
    <property type="molecule type" value="Genomic_DNA"/>
</dbReference>
<keyword evidence="1" id="KW-0812">Transmembrane</keyword>
<feature type="transmembrane region" description="Helical" evidence="1">
    <location>
        <begin position="65"/>
        <end position="87"/>
    </location>
</feature>
<dbReference type="Gene3D" id="3.40.50.300">
    <property type="entry name" value="P-loop containing nucleotide triphosphate hydrolases"/>
    <property type="match status" value="1"/>
</dbReference>
<evidence type="ECO:0000313" key="3">
    <source>
        <dbReference type="Proteomes" id="UP000510930"/>
    </source>
</evidence>
<evidence type="ECO:0000313" key="2">
    <source>
        <dbReference type="EMBL" id="QLK14000.1"/>
    </source>
</evidence>
<organism evidence="2 3">
    <name type="scientific">Carsonella ruddii</name>
    <dbReference type="NCBI Taxonomy" id="114186"/>
    <lineage>
        <taxon>Bacteria</taxon>
        <taxon>Pseudomonadati</taxon>
        <taxon>Pseudomonadota</taxon>
        <taxon>Gammaproteobacteria</taxon>
        <taxon>Oceanospirillales</taxon>
        <taxon>Halomonadaceae</taxon>
        <taxon>Zymobacter group</taxon>
        <taxon>Candidatus Carsonella</taxon>
    </lineage>
</organism>
<name>A0AAE7G406_CARRU</name>
<protein>
    <submittedName>
        <fullName evidence="2">Uncharacterized protein</fullName>
    </submittedName>
</protein>
<keyword evidence="1" id="KW-0472">Membrane</keyword>
<dbReference type="Proteomes" id="UP000510930">
    <property type="component" value="Chromosome"/>
</dbReference>
<dbReference type="InterPro" id="IPR027417">
    <property type="entry name" value="P-loop_NTPase"/>
</dbReference>
<keyword evidence="1" id="KW-1133">Transmembrane helix</keyword>
<dbReference type="AlphaFoldDB" id="A0AAE7G406"/>
<evidence type="ECO:0000256" key="1">
    <source>
        <dbReference type="SAM" id="Phobius"/>
    </source>
</evidence>